<evidence type="ECO:0000313" key="4">
    <source>
        <dbReference type="EMBL" id="GAA5526100.1"/>
    </source>
</evidence>
<dbReference type="Gene3D" id="3.40.190.10">
    <property type="entry name" value="Periplasmic binding protein-like II"/>
    <property type="match status" value="2"/>
</dbReference>
<comment type="caution">
    <text evidence="4">The sequence shown here is derived from an EMBL/GenBank/DDBJ whole genome shotgun (WGS) entry which is preliminary data.</text>
</comment>
<sequence length="298" mass="32606">MRLLSVALTLLASLYSFHSAAAPGDDSTANQRPHFTFTAIPDQNEAELVRRFQQVADYLAAELDVAVQYIPVKSYPAAITAFRNSQVQLAWFGGLSGVQARRAVPGSVAIAQGHEDQFFKTLFIAHRAADIAPAAELPRDIAGKTFTFGSKGSTSGRLMPEYHIRETFKQAPEDVFSRVGFSGDHSRTIALVQSGAYEVGAVNYAVWDKAVASGAVDTDLVSVIWTTPSYPDYQWTVRGDLDRQFGAGFQQKVTEALLKLEDESILQSFPRSRFVPASNGDYQAIEDTARSIGLLDEF</sequence>
<feature type="signal peptide" evidence="3">
    <location>
        <begin position="1"/>
        <end position="21"/>
    </location>
</feature>
<dbReference type="SUPFAM" id="SSF53850">
    <property type="entry name" value="Periplasmic binding protein-like II"/>
    <property type="match status" value="1"/>
</dbReference>
<dbReference type="Proteomes" id="UP001408594">
    <property type="component" value="Unassembled WGS sequence"/>
</dbReference>
<accession>A0ABP9WSC5</accession>
<name>A0ABP9WSC5_9GAMM</name>
<dbReference type="EMBL" id="BAABRT010000026">
    <property type="protein sequence ID" value="GAA5526100.1"/>
    <property type="molecule type" value="Genomic_DNA"/>
</dbReference>
<evidence type="ECO:0000256" key="2">
    <source>
        <dbReference type="ARBA" id="ARBA00022729"/>
    </source>
</evidence>
<gene>
    <name evidence="4" type="primary">phnD1</name>
    <name evidence="4" type="ORF">Maes01_02694</name>
</gene>
<dbReference type="PANTHER" id="PTHR35841">
    <property type="entry name" value="PHOSPHONATES-BINDING PERIPLASMIC PROTEIN"/>
    <property type="match status" value="1"/>
</dbReference>
<dbReference type="Pfam" id="PF12974">
    <property type="entry name" value="Phosphonate-bd"/>
    <property type="match status" value="1"/>
</dbReference>
<evidence type="ECO:0000256" key="1">
    <source>
        <dbReference type="ARBA" id="ARBA00007162"/>
    </source>
</evidence>
<keyword evidence="2 3" id="KW-0732">Signal</keyword>
<keyword evidence="5" id="KW-1185">Reference proteome</keyword>
<dbReference type="NCBIfam" id="TIGR04553">
    <property type="entry name" value="ABC_peri_selen"/>
    <property type="match status" value="1"/>
</dbReference>
<reference evidence="4 5" key="1">
    <citation type="submission" date="2024-02" db="EMBL/GenBank/DDBJ databases">
        <title>Microbulbifer aestuariivivens NBRC 112533.</title>
        <authorList>
            <person name="Ichikawa N."/>
            <person name="Katano-Makiyama Y."/>
            <person name="Hidaka K."/>
        </authorList>
    </citation>
    <scope>NUCLEOTIDE SEQUENCE [LARGE SCALE GENOMIC DNA]</scope>
    <source>
        <strain evidence="4 5">NBRC 112533</strain>
    </source>
</reference>
<dbReference type="PANTHER" id="PTHR35841:SF1">
    <property type="entry name" value="PHOSPHONATES-BINDING PERIPLASMIC PROTEIN"/>
    <property type="match status" value="1"/>
</dbReference>
<evidence type="ECO:0000313" key="5">
    <source>
        <dbReference type="Proteomes" id="UP001408594"/>
    </source>
</evidence>
<proteinExistence type="inferred from homology"/>
<dbReference type="InterPro" id="IPR030836">
    <property type="entry name" value="ABC_peri_PhnD-like"/>
</dbReference>
<feature type="chain" id="PRO_5047044465" evidence="3">
    <location>
        <begin position="22"/>
        <end position="298"/>
    </location>
</feature>
<dbReference type="InterPro" id="IPR005770">
    <property type="entry name" value="PhnD"/>
</dbReference>
<dbReference type="NCBIfam" id="TIGR01098">
    <property type="entry name" value="3A0109s03R"/>
    <property type="match status" value="1"/>
</dbReference>
<dbReference type="RefSeq" id="WP_345552295.1">
    <property type="nucleotide sequence ID" value="NZ_BAABRT010000026.1"/>
</dbReference>
<protein>
    <submittedName>
        <fullName evidence="4">ABC transporter phosphite binding protein PhnD1</fullName>
    </submittedName>
</protein>
<organism evidence="4 5">
    <name type="scientific">Microbulbifer aestuariivivens</name>
    <dbReference type="NCBI Taxonomy" id="1908308"/>
    <lineage>
        <taxon>Bacteria</taxon>
        <taxon>Pseudomonadati</taxon>
        <taxon>Pseudomonadota</taxon>
        <taxon>Gammaproteobacteria</taxon>
        <taxon>Cellvibrionales</taxon>
        <taxon>Microbulbiferaceae</taxon>
        <taxon>Microbulbifer</taxon>
    </lineage>
</organism>
<evidence type="ECO:0000256" key="3">
    <source>
        <dbReference type="SAM" id="SignalP"/>
    </source>
</evidence>
<comment type="similarity">
    <text evidence="1">Belongs to the phosphate/phosphite/phosphonate binding protein family.</text>
</comment>